<dbReference type="Proteomes" id="UP001165080">
    <property type="component" value="Unassembled WGS sequence"/>
</dbReference>
<dbReference type="PROSITE" id="PS51462">
    <property type="entry name" value="NUDIX"/>
    <property type="match status" value="1"/>
</dbReference>
<accession>A0A9W6EWR3</accession>
<dbReference type="InterPro" id="IPR015797">
    <property type="entry name" value="NUDIX_hydrolase-like_dom_sf"/>
</dbReference>
<dbReference type="GO" id="GO:0016787">
    <property type="term" value="F:hydrolase activity"/>
    <property type="evidence" value="ECO:0007669"/>
    <property type="project" value="UniProtKB-KW"/>
</dbReference>
<feature type="compositionally biased region" description="Low complexity" evidence="2">
    <location>
        <begin position="497"/>
        <end position="515"/>
    </location>
</feature>
<dbReference type="GO" id="GO:0006753">
    <property type="term" value="P:nucleoside phosphate metabolic process"/>
    <property type="evidence" value="ECO:0007669"/>
    <property type="project" value="TreeGrafter"/>
</dbReference>
<dbReference type="InterPro" id="IPR000086">
    <property type="entry name" value="NUDIX_hydrolase_dom"/>
</dbReference>
<protein>
    <recommendedName>
        <fullName evidence="3">Nudix hydrolase domain-containing protein</fullName>
    </recommendedName>
</protein>
<gene>
    <name evidence="4" type="primary">PLEST010225</name>
    <name evidence="4" type="ORF">PLESTB_000005300</name>
</gene>
<dbReference type="GO" id="GO:0019693">
    <property type="term" value="P:ribose phosphate metabolic process"/>
    <property type="evidence" value="ECO:0007669"/>
    <property type="project" value="TreeGrafter"/>
</dbReference>
<dbReference type="PANTHER" id="PTHR11839:SF1">
    <property type="entry name" value="ADP-SUGAR PYROPHOSPHATASE"/>
    <property type="match status" value="1"/>
</dbReference>
<organism evidence="4 5">
    <name type="scientific">Pleodorina starrii</name>
    <dbReference type="NCBI Taxonomy" id="330485"/>
    <lineage>
        <taxon>Eukaryota</taxon>
        <taxon>Viridiplantae</taxon>
        <taxon>Chlorophyta</taxon>
        <taxon>core chlorophytes</taxon>
        <taxon>Chlorophyceae</taxon>
        <taxon>CS clade</taxon>
        <taxon>Chlamydomonadales</taxon>
        <taxon>Volvocaceae</taxon>
        <taxon>Pleodorina</taxon>
    </lineage>
</organism>
<dbReference type="CDD" id="cd18888">
    <property type="entry name" value="NUDIX_ADPRase_Nudt5"/>
    <property type="match status" value="1"/>
</dbReference>
<dbReference type="SUPFAM" id="SSF55811">
    <property type="entry name" value="Nudix"/>
    <property type="match status" value="1"/>
</dbReference>
<comment type="caution">
    <text evidence="4">The sequence shown here is derived from an EMBL/GenBank/DDBJ whole genome shotgun (WGS) entry which is preliminary data.</text>
</comment>
<proteinExistence type="predicted"/>
<feature type="region of interest" description="Disordered" evidence="2">
    <location>
        <begin position="451"/>
        <end position="595"/>
    </location>
</feature>
<feature type="compositionally biased region" description="Gly residues" evidence="2">
    <location>
        <begin position="376"/>
        <end position="387"/>
    </location>
</feature>
<feature type="compositionally biased region" description="Low complexity" evidence="2">
    <location>
        <begin position="398"/>
        <end position="407"/>
    </location>
</feature>
<dbReference type="EMBL" id="BRXU01000001">
    <property type="protein sequence ID" value="GLC47595.1"/>
    <property type="molecule type" value="Genomic_DNA"/>
</dbReference>
<name>A0A9W6EWR3_9CHLO</name>
<feature type="compositionally biased region" description="Low complexity" evidence="2">
    <location>
        <begin position="460"/>
        <end position="481"/>
    </location>
</feature>
<feature type="domain" description="Nudix hydrolase" evidence="3">
    <location>
        <begin position="80"/>
        <end position="218"/>
    </location>
</feature>
<feature type="compositionally biased region" description="Low complexity" evidence="2">
    <location>
        <begin position="213"/>
        <end position="234"/>
    </location>
</feature>
<keyword evidence="1" id="KW-0378">Hydrolase</keyword>
<evidence type="ECO:0000256" key="2">
    <source>
        <dbReference type="SAM" id="MobiDB-lite"/>
    </source>
</evidence>
<feature type="region of interest" description="Disordered" evidence="2">
    <location>
        <begin position="1"/>
        <end position="31"/>
    </location>
</feature>
<dbReference type="AlphaFoldDB" id="A0A9W6EWR3"/>
<evidence type="ECO:0000259" key="3">
    <source>
        <dbReference type="PROSITE" id="PS51462"/>
    </source>
</evidence>
<dbReference type="InterPro" id="IPR020476">
    <property type="entry name" value="Nudix_hydrolase"/>
</dbReference>
<reference evidence="4 5" key="1">
    <citation type="journal article" date="2023" name="Commun. Biol.">
        <title>Reorganization of the ancestral sex-determining regions during the evolution of trioecy in Pleodorina starrii.</title>
        <authorList>
            <person name="Takahashi K."/>
            <person name="Suzuki S."/>
            <person name="Kawai-Toyooka H."/>
            <person name="Yamamoto K."/>
            <person name="Hamaji T."/>
            <person name="Ootsuki R."/>
            <person name="Yamaguchi H."/>
            <person name="Kawachi M."/>
            <person name="Higashiyama T."/>
            <person name="Nozaki H."/>
        </authorList>
    </citation>
    <scope>NUCLEOTIDE SEQUENCE [LARGE SCALE GENOMIC DNA]</scope>
    <source>
        <strain evidence="4 5">NIES-4479</strain>
    </source>
</reference>
<dbReference type="PRINTS" id="PR00502">
    <property type="entry name" value="NUDIXFAMILY"/>
</dbReference>
<feature type="compositionally biased region" description="Basic and acidic residues" evidence="2">
    <location>
        <begin position="516"/>
        <end position="528"/>
    </location>
</feature>
<keyword evidence="5" id="KW-1185">Reference proteome</keyword>
<feature type="compositionally biased region" description="Basic residues" evidence="2">
    <location>
        <begin position="529"/>
        <end position="540"/>
    </location>
</feature>
<dbReference type="Pfam" id="PF00293">
    <property type="entry name" value="NUDIX"/>
    <property type="match status" value="1"/>
</dbReference>
<evidence type="ECO:0000313" key="5">
    <source>
        <dbReference type="Proteomes" id="UP001165080"/>
    </source>
</evidence>
<dbReference type="PANTHER" id="PTHR11839">
    <property type="entry name" value="UDP/ADP-SUGAR PYROPHOSPHATASE"/>
    <property type="match status" value="1"/>
</dbReference>
<feature type="region of interest" description="Disordered" evidence="2">
    <location>
        <begin position="212"/>
        <end position="242"/>
    </location>
</feature>
<evidence type="ECO:0000256" key="1">
    <source>
        <dbReference type="ARBA" id="ARBA00022801"/>
    </source>
</evidence>
<sequence>MGGGNDREPSVGSARDSVEGDGLPTGRGRVLDRKDCTPEGFRWLSLHKLQYEDHLGRCYGWEAVTRQTRPSATTGEEESAGGVAVFAKIVSRSWPTRVPVVVQFRPPLECLVIELPAGLVEPGQSAEETALRELREETGFTGHRVTGVSLPLAESPGITDSCCQLALVEVDGDASENAAARPSPEAGELLRCELLPYDSLLESLLQLRDRQCAAANPESASPSSSPSPSSSSSPGHQGRRQGGLNNCVIDSRLYALALGLQLGCRAADGRGEDTAAAGEPLRAADASVESREGCGALADEADGDVKRNSAGLQQAGGGHSPPIQCRGSSSGGTTAGSCSVLPGDLQQQQPHGPADPAGGSGPAWTASAFTSRDGSPPGGAAGSGGREVVGSCHHHEPLPSSASLGGLSGEVSVRQHVQSPGGCSGGPLDWRKAFLEQLSGLSEGEIQAILSDRDPDDPDVPACGGPAAQGPGGVAVDAAQPRADTGAAPGGGSNCDGSAPSPESAAAGGQQVAAGDGERARRHDDSRRQGRGRRRGRRQRREPLRGEGPAQGDEGDEAAAPPVFAPKRPGRSTVGGGGRKGFAGSNAGPPPRRWGKQKKVYGLVAATSAARRLLNVRGWVYWAASDPVALACSALVCSVTLSAGGLALRAWWRGSST</sequence>
<evidence type="ECO:0000313" key="4">
    <source>
        <dbReference type="EMBL" id="GLC47595.1"/>
    </source>
</evidence>
<feature type="region of interest" description="Disordered" evidence="2">
    <location>
        <begin position="298"/>
        <end position="407"/>
    </location>
</feature>
<dbReference type="Gene3D" id="3.90.79.10">
    <property type="entry name" value="Nucleoside Triphosphate Pyrophosphohydrolase"/>
    <property type="match status" value="1"/>
</dbReference>